<keyword evidence="2" id="KW-1185">Reference proteome</keyword>
<evidence type="ECO:0000313" key="1">
    <source>
        <dbReference type="EMBL" id="VUZ56946.1"/>
    </source>
</evidence>
<dbReference type="EMBL" id="CABIJS010000708">
    <property type="protein sequence ID" value="VUZ56946.1"/>
    <property type="molecule type" value="Genomic_DNA"/>
</dbReference>
<sequence>MPAASQCYSELGKNRHHRIEISEYNNRESGPKSYYFQYGLYVPSERRWLNYHHHRSLPPCAHPDAIDIQKESEYIGLKKKLNHCGGSSLAGNLPGKIPSVKWDSHKRFPQEPCIFHHFARCYNPRISYPSSFTEAFHSFRNPTCQQIPSNCLVSRSLSCPRDLN</sequence>
<protein>
    <submittedName>
        <fullName evidence="1">Uncharacterized protein</fullName>
    </submittedName>
</protein>
<proteinExistence type="predicted"/>
<organism evidence="1 2">
    <name type="scientific">Hymenolepis diminuta</name>
    <name type="common">Rat tapeworm</name>
    <dbReference type="NCBI Taxonomy" id="6216"/>
    <lineage>
        <taxon>Eukaryota</taxon>
        <taxon>Metazoa</taxon>
        <taxon>Spiralia</taxon>
        <taxon>Lophotrochozoa</taxon>
        <taxon>Platyhelminthes</taxon>
        <taxon>Cestoda</taxon>
        <taxon>Eucestoda</taxon>
        <taxon>Cyclophyllidea</taxon>
        <taxon>Hymenolepididae</taxon>
        <taxon>Hymenolepis</taxon>
    </lineage>
</organism>
<reference evidence="1 2" key="1">
    <citation type="submission" date="2019-07" db="EMBL/GenBank/DDBJ databases">
        <authorList>
            <person name="Jastrzebski P J."/>
            <person name="Paukszto L."/>
            <person name="Jastrzebski P J."/>
        </authorList>
    </citation>
    <scope>NUCLEOTIDE SEQUENCE [LARGE SCALE GENOMIC DNA]</scope>
    <source>
        <strain evidence="1 2">WMS-il1</strain>
    </source>
</reference>
<dbReference type="Proteomes" id="UP000321570">
    <property type="component" value="Unassembled WGS sequence"/>
</dbReference>
<accession>A0A564ZBY2</accession>
<gene>
    <name evidence="1" type="ORF">WMSIL1_LOCUS14271</name>
</gene>
<dbReference type="AlphaFoldDB" id="A0A564ZBY2"/>
<evidence type="ECO:0000313" key="2">
    <source>
        <dbReference type="Proteomes" id="UP000321570"/>
    </source>
</evidence>
<name>A0A564ZBY2_HYMDI</name>